<evidence type="ECO:0000256" key="7">
    <source>
        <dbReference type="ARBA" id="ARBA00023242"/>
    </source>
</evidence>
<feature type="compositionally biased region" description="Low complexity" evidence="10">
    <location>
        <begin position="163"/>
        <end position="254"/>
    </location>
</feature>
<dbReference type="InterPro" id="IPR029058">
    <property type="entry name" value="AB_hydrolase_fold"/>
</dbReference>
<organism evidence="12 13">
    <name type="scientific">Verticillium longisporum</name>
    <name type="common">Verticillium dahliae var. longisporum</name>
    <dbReference type="NCBI Taxonomy" id="100787"/>
    <lineage>
        <taxon>Eukaryota</taxon>
        <taxon>Fungi</taxon>
        <taxon>Dikarya</taxon>
        <taxon>Ascomycota</taxon>
        <taxon>Pezizomycotina</taxon>
        <taxon>Sordariomycetes</taxon>
        <taxon>Hypocreomycetidae</taxon>
        <taxon>Glomerellales</taxon>
        <taxon>Plectosphaerellaceae</taxon>
        <taxon>Verticillium</taxon>
    </lineage>
</organism>
<feature type="compositionally biased region" description="Polar residues" evidence="10">
    <location>
        <begin position="618"/>
        <end position="637"/>
    </location>
</feature>
<evidence type="ECO:0000256" key="2">
    <source>
        <dbReference type="ARBA" id="ARBA00006178"/>
    </source>
</evidence>
<feature type="compositionally biased region" description="Polar residues" evidence="10">
    <location>
        <begin position="488"/>
        <end position="498"/>
    </location>
</feature>
<comment type="subcellular location">
    <subcellularLocation>
        <location evidence="1">Nucleus</location>
    </subcellularLocation>
</comment>
<dbReference type="Proteomes" id="UP000044602">
    <property type="component" value="Unassembled WGS sequence"/>
</dbReference>
<dbReference type="PROSITE" id="PS50263">
    <property type="entry name" value="CN_HYDROLASE"/>
    <property type="match status" value="1"/>
</dbReference>
<keyword evidence="4" id="KW-0378">Hydrolase</keyword>
<evidence type="ECO:0000256" key="5">
    <source>
        <dbReference type="ARBA" id="ARBA00023015"/>
    </source>
</evidence>
<dbReference type="Gene3D" id="3.60.110.10">
    <property type="entry name" value="Carbon-nitrogen hydrolase"/>
    <property type="match status" value="1"/>
</dbReference>
<evidence type="ECO:0000259" key="11">
    <source>
        <dbReference type="PROSITE" id="PS50263"/>
    </source>
</evidence>
<feature type="domain" description="CN hydrolase" evidence="11">
    <location>
        <begin position="1309"/>
        <end position="1577"/>
    </location>
</feature>
<evidence type="ECO:0000256" key="4">
    <source>
        <dbReference type="ARBA" id="ARBA00022801"/>
    </source>
</evidence>
<keyword evidence="6" id="KW-0804">Transcription</keyword>
<evidence type="ECO:0000313" key="12">
    <source>
        <dbReference type="EMBL" id="CRJ95238.1"/>
    </source>
</evidence>
<feature type="compositionally biased region" description="Basic and acidic residues" evidence="10">
    <location>
        <begin position="595"/>
        <end position="616"/>
    </location>
</feature>
<evidence type="ECO:0000256" key="9">
    <source>
        <dbReference type="ARBA" id="ARBA00031747"/>
    </source>
</evidence>
<keyword evidence="7" id="KW-0539">Nucleus</keyword>
<protein>
    <recommendedName>
        <fullName evidence="3">Transcription initiation factor TFIID subunit 4</fullName>
    </recommendedName>
    <alternativeName>
        <fullName evidence="9">TBP-associated factor 4</fullName>
    </alternativeName>
</protein>
<evidence type="ECO:0000256" key="10">
    <source>
        <dbReference type="SAM" id="MobiDB-lite"/>
    </source>
</evidence>
<dbReference type="GO" id="GO:0016811">
    <property type="term" value="F:hydrolase activity, acting on carbon-nitrogen (but not peptide) bonds, in linear amides"/>
    <property type="evidence" value="ECO:0007669"/>
    <property type="project" value="InterPro"/>
</dbReference>
<comment type="function">
    <text evidence="8">Functions as a component of the DNA-binding general transcription factor complex TFIID. Binding of TFIID to a promoter (with or without TATA element) is the initial step in pre-initiation complex (PIC) formation. TFIID plays a key role in the regulation of gene expression by RNA polymerase II through different activities such as transcription activator interaction, core promoter recognition and selectivity, TFIIA and TFIIB interaction, chromatin modification (histone acetylation by TAF1), facilitation of DNA opening and initiation of transcription.</text>
</comment>
<proteinExistence type="inferred from homology"/>
<evidence type="ECO:0000313" key="13">
    <source>
        <dbReference type="Proteomes" id="UP000044602"/>
    </source>
</evidence>
<dbReference type="InterPro" id="IPR000073">
    <property type="entry name" value="AB_hydrolase_1"/>
</dbReference>
<reference evidence="12 13" key="1">
    <citation type="submission" date="2015-05" db="EMBL/GenBank/DDBJ databases">
        <authorList>
            <person name="Wang D.B."/>
            <person name="Wang M."/>
        </authorList>
    </citation>
    <scope>NUCLEOTIDE SEQUENCE [LARGE SCALE GENOMIC DNA]</scope>
    <source>
        <strain evidence="12">VL1</strain>
    </source>
</reference>
<dbReference type="PANTHER" id="PTHR23088:SF27">
    <property type="entry name" value="DEAMINATED GLUTATHIONE AMIDASE"/>
    <property type="match status" value="1"/>
</dbReference>
<dbReference type="Pfam" id="PF12697">
    <property type="entry name" value="Abhydrolase_6"/>
    <property type="match status" value="1"/>
</dbReference>
<comment type="similarity">
    <text evidence="2">Belongs to the TAF4 family.</text>
</comment>
<evidence type="ECO:0000256" key="3">
    <source>
        <dbReference type="ARBA" id="ARBA00017306"/>
    </source>
</evidence>
<name>A0A0G4KGW8_VERLO</name>
<dbReference type="InterPro" id="IPR045254">
    <property type="entry name" value="Nit1/2_C-N_Hydrolase"/>
</dbReference>
<feature type="compositionally biased region" description="Low complexity" evidence="10">
    <location>
        <begin position="1"/>
        <end position="34"/>
    </location>
</feature>
<keyword evidence="13" id="KW-1185">Reference proteome</keyword>
<evidence type="ECO:0000256" key="6">
    <source>
        <dbReference type="ARBA" id="ARBA00023163"/>
    </source>
</evidence>
<keyword evidence="5" id="KW-0805">Transcription regulation</keyword>
<dbReference type="PANTHER" id="PTHR23088">
    <property type="entry name" value="NITRILASE-RELATED"/>
    <property type="match status" value="1"/>
</dbReference>
<dbReference type="EMBL" id="CVQH01001113">
    <property type="protein sequence ID" value="CRJ95238.1"/>
    <property type="molecule type" value="Genomic_DNA"/>
</dbReference>
<dbReference type="SUPFAM" id="SSF53474">
    <property type="entry name" value="alpha/beta-Hydrolases"/>
    <property type="match status" value="1"/>
</dbReference>
<feature type="compositionally biased region" description="Low complexity" evidence="10">
    <location>
        <begin position="85"/>
        <end position="96"/>
    </location>
</feature>
<dbReference type="CDD" id="cd07572">
    <property type="entry name" value="nit"/>
    <property type="match status" value="1"/>
</dbReference>
<dbReference type="Pfam" id="PF05236">
    <property type="entry name" value="TAF4"/>
    <property type="match status" value="1"/>
</dbReference>
<dbReference type="InterPro" id="IPR036526">
    <property type="entry name" value="C-N_Hydrolase_sf"/>
</dbReference>
<sequence>MAQPQPQQPLPQRQFSPAQASPSPVPPQSAYQSPVNALPPNKRPRLSPGPPSQPASPTPYTQSYASPGAPSTPGVTTPAANPVYPATQQAPQMPAQSSYTTPYPNGNGNGNGSSNGSSNGSTTPTIALPESRPTPPPTGPPVPYTNITFTPPMSAAATPPLNHQYPQQTPPLQQQQQQQPQQMQPQLQQQQPHPQQQQQQQQQQQHQQHLYPQQPPQYAQQQQHQQYHAQQHQQRMQQVPQQHQQHLQHQQPPQGAMGPPSRPADRPQKEYEYDVTDSLAGTGIDLRAEEQYLAELFAVEPSISDSRTGFSIQNPGNKASFYGAGSANQAAQPNGGKSQDQVIAEAAEKAWQASAKALSAERVVELNSAFLVVPNVQGRAESIAKEHGLTLNWDMKASQPMGKIKVMDEHPKPVKVSTKVGPDGAVIKTSGTWIPHDAYLADQLALLSIASKQRLRSLIEDAHRIAVTRQQSSHGEVPDEWKEAAGPLNTTPAESNGEFNDVGGKADSSTQPLKRSLSAADSANGTRPAKLRKAQPANATTVSALMRDIGKAEREWEESRLRRRNARKEGITDTGAGANRAGSAAPGTPGVSAPDGEKAMTKKEQKKLEAAKKAEASSHANQNTTSREFLGLTNTSGLFGKKKGGKSYSWMTGGGSGASTPKAGAGGKPGAPTTPGTPVVPPPSALTTDGSAHRRPGAWREDKDKGKNIQLRDWVSALEGDGVEIRAMQRAYAQLDTSGPKQYTPSRATLALVVRRTQESGNVTLIIIILSYFFHLFSLVFSVRVDGEVSTFIMARHSITLSILSFAALATARNCHDLSVSLEVSATNKAFDLAVPTTDIEITDIVLQVTRQGGNFISDITTGETHISGNYELAATYCEPDHGPSKVLQILTHGIGFDRHYWDFPANNYNYSYTKTAVDEYGYSTFTYDRLGVGESSHGEPISEIQQALELAALKVLTQKLRASELGGLEDKHFEKIVHVGHSFGSVQTYGLTVDDKDACLSDGIVLTGFSQNGTFLPYFLLGGNFVQANSLPPLADYADGYVAPVSTTGVHINFFAPGAFDPEILQAAYSTGQPASIGELFTVGGSTGIPSSYSGPALVITGDRDVPFCGGDCSATGNPQLKSILDTSSQFLQQAQPFEAYVVKGAGHGLALEYSHVETTGKILDFFVQNGLAAHISSSRHVKTTPCCCVWQNGGYGSDGHQFSEARVRRFIFIDPFLLPHLTDVMPLVIHFVKAGPSGPSLLPALVAGRKPPPHEDSSAIGTGNYSQPPCAVVLGGAFDDAATEALRSAVEERNEMFRLFFGPWDIMAIAAIGQICSTASLAHNLEQCVRLVAKAAAGNAKVLFLPEAADYIASSPQESLALALPQDESPFVIGLQDAARKHSLAVNVGIHVAADGISSKLLNRSLWINSDGTINRAATYDKLHLFDYGPLRESATVRPGSALTAPFASPLGLNIGSLICFDLRFPEPALALAQPGAGSPFAAAKAHVLLYPSAFTPRTGRAHWEVLLRARAIETQSWVVAAAQVGRHNEKRSSYGHSLVVDPWGSVKLELGGVDGEGTAEEGAEGAIGFVDIDMEVVNKVREEMPLARRTHERAYDSIELMSKQGRVPGALRIFYELSLS</sequence>
<accession>A0A0G4KGW8</accession>
<evidence type="ECO:0000256" key="1">
    <source>
        <dbReference type="ARBA" id="ARBA00004123"/>
    </source>
</evidence>
<feature type="compositionally biased region" description="Pro residues" evidence="10">
    <location>
        <begin position="132"/>
        <end position="143"/>
    </location>
</feature>
<feature type="region of interest" description="Disordered" evidence="10">
    <location>
        <begin position="1"/>
        <end position="268"/>
    </location>
</feature>
<dbReference type="Gene3D" id="3.40.50.1820">
    <property type="entry name" value="alpha/beta hydrolase"/>
    <property type="match status" value="1"/>
</dbReference>
<gene>
    <name evidence="12" type="ORF">BN1708_002000</name>
</gene>
<dbReference type="InterPro" id="IPR003010">
    <property type="entry name" value="C-N_Hydrolase"/>
</dbReference>
<feature type="region of interest" description="Disordered" evidence="10">
    <location>
        <begin position="468"/>
        <end position="705"/>
    </location>
</feature>
<evidence type="ECO:0000256" key="8">
    <source>
        <dbReference type="ARBA" id="ARBA00025346"/>
    </source>
</evidence>
<dbReference type="InterPro" id="IPR007900">
    <property type="entry name" value="TAF4_C"/>
</dbReference>
<feature type="compositionally biased region" description="Pro residues" evidence="10">
    <location>
        <begin position="47"/>
        <end position="57"/>
    </location>
</feature>
<feature type="non-terminal residue" evidence="12">
    <location>
        <position position="1623"/>
    </location>
</feature>
<feature type="compositionally biased region" description="Polar residues" evidence="10">
    <location>
        <begin position="507"/>
        <end position="525"/>
    </location>
</feature>
<dbReference type="GO" id="GO:0005669">
    <property type="term" value="C:transcription factor TFIID complex"/>
    <property type="evidence" value="ECO:0007669"/>
    <property type="project" value="InterPro"/>
</dbReference>
<dbReference type="Pfam" id="PF00795">
    <property type="entry name" value="CN_hydrolase"/>
    <property type="match status" value="1"/>
</dbReference>
<dbReference type="GO" id="GO:0006352">
    <property type="term" value="P:DNA-templated transcription initiation"/>
    <property type="evidence" value="ECO:0007669"/>
    <property type="project" value="InterPro"/>
</dbReference>
<dbReference type="SUPFAM" id="SSF56317">
    <property type="entry name" value="Carbon-nitrogen hydrolase"/>
    <property type="match status" value="1"/>
</dbReference>
<dbReference type="STRING" id="100787.A0A0G4KGW8"/>
<feature type="compositionally biased region" description="Basic and acidic residues" evidence="10">
    <location>
        <begin position="548"/>
        <end position="560"/>
    </location>
</feature>